<reference evidence="1 2" key="1">
    <citation type="submission" date="2019-08" db="EMBL/GenBank/DDBJ databases">
        <title>Draft genome sequences of two oriental melons (Cucumis melo L. var makuwa).</title>
        <authorList>
            <person name="Kwon S.-Y."/>
        </authorList>
    </citation>
    <scope>NUCLEOTIDE SEQUENCE [LARGE SCALE GENOMIC DNA]</scope>
    <source>
        <strain evidence="2">cv. Chang Bougi</strain>
        <tissue evidence="1">Leaf</tissue>
    </source>
</reference>
<dbReference type="Proteomes" id="UP000321947">
    <property type="component" value="Unassembled WGS sequence"/>
</dbReference>
<evidence type="ECO:0000313" key="2">
    <source>
        <dbReference type="Proteomes" id="UP000321947"/>
    </source>
</evidence>
<dbReference type="EMBL" id="SSTD01019133">
    <property type="protein sequence ID" value="TYJ96955.1"/>
    <property type="molecule type" value="Genomic_DNA"/>
</dbReference>
<evidence type="ECO:0000313" key="1">
    <source>
        <dbReference type="EMBL" id="TYJ96955.1"/>
    </source>
</evidence>
<organism evidence="1 2">
    <name type="scientific">Cucumis melo var. makuwa</name>
    <name type="common">Oriental melon</name>
    <dbReference type="NCBI Taxonomy" id="1194695"/>
    <lineage>
        <taxon>Eukaryota</taxon>
        <taxon>Viridiplantae</taxon>
        <taxon>Streptophyta</taxon>
        <taxon>Embryophyta</taxon>
        <taxon>Tracheophyta</taxon>
        <taxon>Spermatophyta</taxon>
        <taxon>Magnoliopsida</taxon>
        <taxon>eudicotyledons</taxon>
        <taxon>Gunneridae</taxon>
        <taxon>Pentapetalae</taxon>
        <taxon>rosids</taxon>
        <taxon>fabids</taxon>
        <taxon>Cucurbitales</taxon>
        <taxon>Cucurbitaceae</taxon>
        <taxon>Benincaseae</taxon>
        <taxon>Cucumis</taxon>
    </lineage>
</organism>
<comment type="caution">
    <text evidence="1">The sequence shown here is derived from an EMBL/GenBank/DDBJ whole genome shotgun (WGS) entry which is preliminary data.</text>
</comment>
<gene>
    <name evidence="1" type="ORF">E5676_scaffold15423G00010</name>
</gene>
<protein>
    <submittedName>
        <fullName evidence="1">Uncharacterized protein</fullName>
    </submittedName>
</protein>
<sequence>MIATLDLQRTGGAPVPMTTDAAITHFRQSLAGLRRASSRSDFDKRHAYLLGYCEALLIIGVIDRYQWRAFMEDIDNQCRARSGAVAPTTSMPGWSAKDYL</sequence>
<name>A0A5D3BES7_CUCMM</name>
<accession>A0A5D3BES7</accession>
<proteinExistence type="predicted"/>
<dbReference type="AlphaFoldDB" id="A0A5D3BES7"/>